<dbReference type="InterPro" id="IPR003439">
    <property type="entry name" value="ABC_transporter-like_ATP-bd"/>
</dbReference>
<dbReference type="GO" id="GO:0016887">
    <property type="term" value="F:ATP hydrolysis activity"/>
    <property type="evidence" value="ECO:0007669"/>
    <property type="project" value="InterPro"/>
</dbReference>
<organism evidence="6 7">
    <name type="scientific">Sulfurimonas aquatica</name>
    <dbReference type="NCBI Taxonomy" id="2672570"/>
    <lineage>
        <taxon>Bacteria</taxon>
        <taxon>Pseudomonadati</taxon>
        <taxon>Campylobacterota</taxon>
        <taxon>Epsilonproteobacteria</taxon>
        <taxon>Campylobacterales</taxon>
        <taxon>Sulfurimonadaceae</taxon>
        <taxon>Sulfurimonas</taxon>
    </lineage>
</organism>
<dbReference type="InterPro" id="IPR050611">
    <property type="entry name" value="ABCF"/>
</dbReference>
<dbReference type="InterPro" id="IPR003593">
    <property type="entry name" value="AAA+_ATPase"/>
</dbReference>
<evidence type="ECO:0000259" key="5">
    <source>
        <dbReference type="PROSITE" id="PS50893"/>
    </source>
</evidence>
<evidence type="ECO:0000256" key="3">
    <source>
        <dbReference type="ARBA" id="ARBA00022840"/>
    </source>
</evidence>
<dbReference type="InterPro" id="IPR017871">
    <property type="entry name" value="ABC_transporter-like_CS"/>
</dbReference>
<evidence type="ECO:0000256" key="1">
    <source>
        <dbReference type="ARBA" id="ARBA00022737"/>
    </source>
</evidence>
<reference evidence="6" key="2">
    <citation type="submission" date="2021-04" db="EMBL/GenBank/DDBJ databases">
        <title>Isolation and characterization of a novel species of the genus Sulfurimonas.</title>
        <authorList>
            <person name="Fukui M."/>
        </authorList>
    </citation>
    <scope>NUCLEOTIDE SEQUENCE</scope>
    <source>
        <strain evidence="6">H1576</strain>
    </source>
</reference>
<dbReference type="GO" id="GO:0005524">
    <property type="term" value="F:ATP binding"/>
    <property type="evidence" value="ECO:0007669"/>
    <property type="project" value="UniProtKB-KW"/>
</dbReference>
<dbReference type="AlphaFoldDB" id="A0A975GE43"/>
<dbReference type="Pfam" id="PF00005">
    <property type="entry name" value="ABC_tran"/>
    <property type="match status" value="2"/>
</dbReference>
<sequence>MNSLKIRDLYYKYPSAAEPIFNAINLDFEKGWSAITGINGSGKSTLLKLILKELYSEKGMIIGNELVVYCAQNTELPPLELEEFMMTYTKEAYKLRDLLQVKDEWLGSWKVLSHGERKRLQLAVALSSDSDVLMVDEPTNHLDSKSQAIVVEALRSYKGVGILVSHDRALLDELSQHTLMIKAGEVLTYKSKFSLAEQAYNETLSHKKKVLEEQEHELKKLSKSVQVQREKVSLAKKRFSKKNVGRHDSSLKEKINGAILTGKDKNDGQVLQRTLTKQRHLSENMDKLSKEYATGIKFEGEIAKHNFPIAVEKECITLFESTELCFPRLSVDVGDKVGMSGENGAGKSTFIGYFIEKINFEQDFLYIPQEITDKQAELLFEEVSSLDAEVKGELFTLVQRLGSDAKALLNSAIPSPGEMRKLLIAQGLLKQPSLIILDEPTNHMDLESIQLLEASLREYEGALLFITHDKAFLENISTKRWIFNKSKKHRYTIEETL</sequence>
<name>A0A975GE43_9BACT</name>
<feature type="domain" description="ABC transporter" evidence="5">
    <location>
        <begin position="4"/>
        <end position="208"/>
    </location>
</feature>
<feature type="coiled-coil region" evidence="4">
    <location>
        <begin position="201"/>
        <end position="231"/>
    </location>
</feature>
<evidence type="ECO:0000313" key="7">
    <source>
        <dbReference type="Proteomes" id="UP000671852"/>
    </source>
</evidence>
<evidence type="ECO:0000313" key="6">
    <source>
        <dbReference type="EMBL" id="QSZ43088.1"/>
    </source>
</evidence>
<dbReference type="InterPro" id="IPR027417">
    <property type="entry name" value="P-loop_NTPase"/>
</dbReference>
<dbReference type="PANTHER" id="PTHR19211">
    <property type="entry name" value="ATP-BINDING TRANSPORT PROTEIN-RELATED"/>
    <property type="match status" value="1"/>
</dbReference>
<dbReference type="PANTHER" id="PTHR19211:SF14">
    <property type="entry name" value="ATP-BINDING CASSETTE SUB-FAMILY F MEMBER 1"/>
    <property type="match status" value="1"/>
</dbReference>
<evidence type="ECO:0000256" key="4">
    <source>
        <dbReference type="SAM" id="Coils"/>
    </source>
</evidence>
<protein>
    <submittedName>
        <fullName evidence="6">ATP-binding cassette domain-containing protein</fullName>
    </submittedName>
</protein>
<keyword evidence="1" id="KW-0677">Repeat</keyword>
<dbReference type="KEGG" id="saqt:GJV85_06430"/>
<keyword evidence="2" id="KW-0547">Nucleotide-binding</keyword>
<dbReference type="SUPFAM" id="SSF52540">
    <property type="entry name" value="P-loop containing nucleoside triphosphate hydrolases"/>
    <property type="match status" value="2"/>
</dbReference>
<keyword evidence="3 6" id="KW-0067">ATP-binding</keyword>
<reference evidence="6" key="1">
    <citation type="submission" date="2019-11" db="EMBL/GenBank/DDBJ databases">
        <authorList>
            <person name="Kojima H."/>
        </authorList>
    </citation>
    <scope>NUCLEOTIDE SEQUENCE</scope>
    <source>
        <strain evidence="6">H1576</strain>
    </source>
</reference>
<keyword evidence="7" id="KW-1185">Reference proteome</keyword>
<dbReference type="Proteomes" id="UP000671852">
    <property type="component" value="Chromosome"/>
</dbReference>
<gene>
    <name evidence="6" type="ORF">GJV85_06430</name>
</gene>
<evidence type="ECO:0000256" key="2">
    <source>
        <dbReference type="ARBA" id="ARBA00022741"/>
    </source>
</evidence>
<dbReference type="PROSITE" id="PS50893">
    <property type="entry name" value="ABC_TRANSPORTER_2"/>
    <property type="match status" value="1"/>
</dbReference>
<keyword evidence="4" id="KW-0175">Coiled coil</keyword>
<dbReference type="SMART" id="SM00382">
    <property type="entry name" value="AAA"/>
    <property type="match status" value="2"/>
</dbReference>
<dbReference type="PROSITE" id="PS00211">
    <property type="entry name" value="ABC_TRANSPORTER_1"/>
    <property type="match status" value="1"/>
</dbReference>
<proteinExistence type="predicted"/>
<dbReference type="Gene3D" id="3.40.50.300">
    <property type="entry name" value="P-loop containing nucleotide triphosphate hydrolases"/>
    <property type="match status" value="2"/>
</dbReference>
<dbReference type="EMBL" id="CP046072">
    <property type="protein sequence ID" value="QSZ43088.1"/>
    <property type="molecule type" value="Genomic_DNA"/>
</dbReference>
<accession>A0A975GE43</accession>